<proteinExistence type="predicted"/>
<reference evidence="2" key="2">
    <citation type="submission" date="2021-04" db="EMBL/GenBank/DDBJ databases">
        <authorList>
            <person name="Gilroy R."/>
        </authorList>
    </citation>
    <scope>NUCLEOTIDE SEQUENCE</scope>
    <source>
        <strain evidence="2">CHK187-11901</strain>
    </source>
</reference>
<dbReference type="EMBL" id="DWWM01000005">
    <property type="protein sequence ID" value="HJC35706.1"/>
    <property type="molecule type" value="Genomic_DNA"/>
</dbReference>
<keyword evidence="1" id="KW-0472">Membrane</keyword>
<dbReference type="InterPro" id="IPR031599">
    <property type="entry name" value="ABC_tran_2"/>
</dbReference>
<feature type="transmembrane region" description="Helical" evidence="1">
    <location>
        <begin position="411"/>
        <end position="439"/>
    </location>
</feature>
<name>A0A9D2NNK1_9FIRM</name>
<feature type="transmembrane region" description="Helical" evidence="1">
    <location>
        <begin position="445"/>
        <end position="468"/>
    </location>
</feature>
<gene>
    <name evidence="2" type="ORF">H9702_01065</name>
</gene>
<feature type="transmembrane region" description="Helical" evidence="1">
    <location>
        <begin position="67"/>
        <end position="93"/>
    </location>
</feature>
<protein>
    <submittedName>
        <fullName evidence="2">Uncharacterized protein</fullName>
    </submittedName>
</protein>
<keyword evidence="1" id="KW-0812">Transmembrane</keyword>
<feature type="transmembrane region" description="Helical" evidence="1">
    <location>
        <begin position="253"/>
        <end position="275"/>
    </location>
</feature>
<dbReference type="Proteomes" id="UP000823896">
    <property type="component" value="Unassembled WGS sequence"/>
</dbReference>
<feature type="transmembrane region" description="Helical" evidence="1">
    <location>
        <begin position="31"/>
        <end position="55"/>
    </location>
</feature>
<evidence type="ECO:0000313" key="3">
    <source>
        <dbReference type="Proteomes" id="UP000823896"/>
    </source>
</evidence>
<evidence type="ECO:0000256" key="1">
    <source>
        <dbReference type="SAM" id="Phobius"/>
    </source>
</evidence>
<feature type="transmembrane region" description="Helical" evidence="1">
    <location>
        <begin position="365"/>
        <end position="390"/>
    </location>
</feature>
<dbReference type="Pfam" id="PF16949">
    <property type="entry name" value="ABC_tran_2"/>
    <property type="match status" value="1"/>
</dbReference>
<reference evidence="2" key="1">
    <citation type="journal article" date="2021" name="PeerJ">
        <title>Extensive microbial diversity within the chicken gut microbiome revealed by metagenomics and culture.</title>
        <authorList>
            <person name="Gilroy R."/>
            <person name="Ravi A."/>
            <person name="Getino M."/>
            <person name="Pursley I."/>
            <person name="Horton D.L."/>
            <person name="Alikhan N.F."/>
            <person name="Baker D."/>
            <person name="Gharbi K."/>
            <person name="Hall N."/>
            <person name="Watson M."/>
            <person name="Adriaenssens E.M."/>
            <person name="Foster-Nyarko E."/>
            <person name="Jarju S."/>
            <person name="Secka A."/>
            <person name="Antonio M."/>
            <person name="Oren A."/>
            <person name="Chaudhuri R.R."/>
            <person name="La Ragione R."/>
            <person name="Hildebrand F."/>
            <person name="Pallen M.J."/>
        </authorList>
    </citation>
    <scope>NUCLEOTIDE SEQUENCE</scope>
    <source>
        <strain evidence="2">CHK187-11901</strain>
    </source>
</reference>
<sequence length="545" mass="60455">MHKLLSLIRIQLKSGMLNTTDATTKTWKKALLYLVVLICLLPLLGMLFAGFYFGFDFLGKLGQPGYLVNLAMMGTSFVIFLFSIFTIPSVYYFSRDIDRLLVLPLTPQQIIASKFVVNVIYEYGFTAMFMVPMYITMVMQLGFHPLGLIAFLIIFLTAPIYPLVLSSLLTMIIMRFVPFFNNRDRFNLIGGILAVVLAFGLSFWLNSMNTADMEAMFMSLLSGDNALMRVGTALFPFIPAASAAIFSGDLLQLLLYLGIILIALAVFLLCARFLYFKGAIGGSETAAGNRKITASDLRGQRHGLFATFLLKEMRMLFRTPVYFMNCVLTALIMPVLMVIIIFTSFSEIGTQITLPIDIGFLPDLWAIALLVAFAAGGFMGGINMIASTSVSREGTNAFFMKYIPVPIQTQVLAKAGCGILISAVCTWLMLIPLHLIIAYPLWLDLLFILGSFLSIVMTNLFGVLIDLIRPKLVWEQEASAVKQNLNGFLSMMLSFVLAIVFAAPIILWPEAMPLLCIALLIIQLILTAVLYLCMKKAGARLLRQI</sequence>
<feature type="transmembrane region" description="Helical" evidence="1">
    <location>
        <begin position="321"/>
        <end position="345"/>
    </location>
</feature>
<accession>A0A9D2NNK1</accession>
<feature type="transmembrane region" description="Helical" evidence="1">
    <location>
        <begin position="488"/>
        <end position="506"/>
    </location>
</feature>
<dbReference type="AlphaFoldDB" id="A0A9D2NNK1"/>
<feature type="transmembrane region" description="Helical" evidence="1">
    <location>
        <begin position="186"/>
        <end position="205"/>
    </location>
</feature>
<keyword evidence="1" id="KW-1133">Transmembrane helix</keyword>
<evidence type="ECO:0000313" key="2">
    <source>
        <dbReference type="EMBL" id="HJC35706.1"/>
    </source>
</evidence>
<feature type="transmembrane region" description="Helical" evidence="1">
    <location>
        <begin position="512"/>
        <end position="533"/>
    </location>
</feature>
<organism evidence="2 3">
    <name type="scientific">Candidatus Merdibacter merdavium</name>
    <dbReference type="NCBI Taxonomy" id="2838692"/>
    <lineage>
        <taxon>Bacteria</taxon>
        <taxon>Bacillati</taxon>
        <taxon>Bacillota</taxon>
        <taxon>Erysipelotrichia</taxon>
        <taxon>Erysipelotrichales</taxon>
        <taxon>Erysipelotrichaceae</taxon>
        <taxon>Merdibacter</taxon>
    </lineage>
</organism>
<comment type="caution">
    <text evidence="2">The sequence shown here is derived from an EMBL/GenBank/DDBJ whole genome shotgun (WGS) entry which is preliminary data.</text>
</comment>